<accession>A0ABR7DT44</accession>
<evidence type="ECO:0000313" key="3">
    <source>
        <dbReference type="Proteomes" id="UP000651475"/>
    </source>
</evidence>
<protein>
    <submittedName>
        <fullName evidence="2">Mobilization protein</fullName>
    </submittedName>
</protein>
<evidence type="ECO:0000313" key="2">
    <source>
        <dbReference type="EMBL" id="MBC5634235.1"/>
    </source>
</evidence>
<feature type="transmembrane region" description="Helical" evidence="1">
    <location>
        <begin position="9"/>
        <end position="26"/>
    </location>
</feature>
<dbReference type="Proteomes" id="UP000651475">
    <property type="component" value="Unassembled WGS sequence"/>
</dbReference>
<sequence>MEQKKIEHITLNLIVFGTIVIISVLARQTVLHYGWDEFSSNLIFVVCSIIIGAIYFNLQMIFGQFLSPTIEKYFMRFECYRNKAVVVEAPAVNSELAESAINSEPIISEPEPEIEIETTSDITEEVYTPSCSELNEDVAELPKEEAPPSTINNIPIEESNLPTEYEVFRANAMAKKERASQEKLDKVLTYTKQNLVLYLSETDLNRLCGYITEYYLSDSLPKVEQIKVDAQLKNIDIMHFGWNIGKAFGKPRLQTATFIKRVFAHTLRDSEISTIERKMSHTESECKIKLDRKIA</sequence>
<reference evidence="2 3" key="1">
    <citation type="submission" date="2020-08" db="EMBL/GenBank/DDBJ databases">
        <title>Genome public.</title>
        <authorList>
            <person name="Liu C."/>
            <person name="Sun Q."/>
        </authorList>
    </citation>
    <scope>NUCLEOTIDE SEQUENCE [LARGE SCALE GENOMIC DNA]</scope>
    <source>
        <strain evidence="2 3">NSJ-79</strain>
    </source>
</reference>
<organism evidence="2 3">
    <name type="scientific">Parabacteroides hominis</name>
    <dbReference type="NCBI Taxonomy" id="2763057"/>
    <lineage>
        <taxon>Bacteria</taxon>
        <taxon>Pseudomonadati</taxon>
        <taxon>Bacteroidota</taxon>
        <taxon>Bacteroidia</taxon>
        <taxon>Bacteroidales</taxon>
        <taxon>Tannerellaceae</taxon>
        <taxon>Parabacteroides</taxon>
    </lineage>
</organism>
<proteinExistence type="predicted"/>
<comment type="caution">
    <text evidence="2">The sequence shown here is derived from an EMBL/GenBank/DDBJ whole genome shotgun (WGS) entry which is preliminary data.</text>
</comment>
<keyword evidence="1" id="KW-1133">Transmembrane helix</keyword>
<dbReference type="RefSeq" id="WP_186930852.1">
    <property type="nucleotide sequence ID" value="NZ_JACOOJ010000033.1"/>
</dbReference>
<evidence type="ECO:0000256" key="1">
    <source>
        <dbReference type="SAM" id="Phobius"/>
    </source>
</evidence>
<keyword evidence="1" id="KW-0812">Transmembrane</keyword>
<gene>
    <name evidence="2" type="ORF">H8S65_15935</name>
</gene>
<keyword evidence="3" id="KW-1185">Reference proteome</keyword>
<feature type="transmembrane region" description="Helical" evidence="1">
    <location>
        <begin position="38"/>
        <end position="58"/>
    </location>
</feature>
<name>A0ABR7DT44_9BACT</name>
<dbReference type="EMBL" id="JACOOJ010000033">
    <property type="protein sequence ID" value="MBC5634235.1"/>
    <property type="molecule type" value="Genomic_DNA"/>
</dbReference>
<keyword evidence="1" id="KW-0472">Membrane</keyword>